<dbReference type="GeneID" id="66117791"/>
<name>A0A9P7VB40_9ASCO</name>
<dbReference type="InterPro" id="IPR036236">
    <property type="entry name" value="Znf_C2H2_sf"/>
</dbReference>
<evidence type="ECO:0000259" key="9">
    <source>
        <dbReference type="PROSITE" id="PS50157"/>
    </source>
</evidence>
<dbReference type="GO" id="GO:1990526">
    <property type="term" value="C:Ste12p-Dig1p-Dig2p complex"/>
    <property type="evidence" value="ECO:0007669"/>
    <property type="project" value="TreeGrafter"/>
</dbReference>
<feature type="compositionally biased region" description="Low complexity" evidence="8">
    <location>
        <begin position="513"/>
        <end position="524"/>
    </location>
</feature>
<evidence type="ECO:0000313" key="10">
    <source>
        <dbReference type="EMBL" id="KAG7194738.1"/>
    </source>
</evidence>
<feature type="region of interest" description="Disordered" evidence="8">
    <location>
        <begin position="366"/>
        <end position="387"/>
    </location>
</feature>
<dbReference type="InterPro" id="IPR052127">
    <property type="entry name" value="STE12_transcription_factor"/>
</dbReference>
<dbReference type="GO" id="GO:0005634">
    <property type="term" value="C:nucleus"/>
    <property type="evidence" value="ECO:0007669"/>
    <property type="project" value="UniProtKB-SubCell"/>
</dbReference>
<feature type="region of interest" description="Disordered" evidence="8">
    <location>
        <begin position="455"/>
        <end position="492"/>
    </location>
</feature>
<dbReference type="GO" id="GO:0008270">
    <property type="term" value="F:zinc ion binding"/>
    <property type="evidence" value="ECO:0007669"/>
    <property type="project" value="UniProtKB-KW"/>
</dbReference>
<dbReference type="OrthoDB" id="654211at2759"/>
<dbReference type="PROSITE" id="PS00028">
    <property type="entry name" value="ZINC_FINGER_C2H2_1"/>
    <property type="match status" value="2"/>
</dbReference>
<accession>A0A9P7VB40</accession>
<evidence type="ECO:0000256" key="7">
    <source>
        <dbReference type="PROSITE-ProRule" id="PRU00042"/>
    </source>
</evidence>
<evidence type="ECO:0000313" key="11">
    <source>
        <dbReference type="Proteomes" id="UP000790833"/>
    </source>
</evidence>
<evidence type="ECO:0000256" key="5">
    <source>
        <dbReference type="ARBA" id="ARBA00022833"/>
    </source>
</evidence>
<sequence>MDVGGTPFRTDSLVYGASEVTLKNGPNYLEQQQSESGHGGEAAVLNSGTGLCGGIDGYSGFGGDGDFNEGGGFGSSTFEEVGEGEMDLAMYAEGNQFQQESNGNVTGQDNDNISGGMGAASQYFEVGSSNRQFPNASQRWGGENMEVDERPQFTIELELYFDLNKDLVFGADFLGNRNGISIGSGGNYGANNETLGFVNDGITEDLVINPITDNTNDNMNTIGATQDTTLFFVGSGMNYQVVDSLGSDPIDALSKEFHADGLLEHDFLRKHGGDENKDVLPLPQLQQYALSETQLGQSNQTVDIQSKQPFFTQQQQKLQQQLLKLQLSQHHNLHFQQDQRRDSLNEHLGASLLLHGPKRNSLVLDDERGGGHPPHSNSVLSQHSQHHARYKNQLHRESIDSLTLSLHLQDNPQIGNFNELSPLTTTTSLTPSVSSMHSTQPSFLSAQQFFSRNSFEQMPPAPSSTRGSLDLYPKNRQSIDSQQSGNRRGRYTDFTTSFYNYFPFRSDRNQQLSPVSNSSSPNSPGDNLKSPKETQPPPQQSRMLIRSIFRSQNNGEDVTIPRPLEDDLEQPDFLLKNEDGGEPSGSNKKVKKPRRGLFMRFKPVPKDQVMEDGGVVTESRDSESLDNSNKSISKISSNGDIAPTILSDKAGNNTNNNTIKEEPDDKSWEPDYAALFQKVGRRKVYPSYKKTNTKLGTKSSQENINGSLQNSIGSGESSSQGMTVSMSNEAGNAKLEEDDGRSSIAESHSSRNTDLSGMEQILGTSETSQSNGSTLATASKRILGSKLLLMKKTKDASAATLASVDSQDRSQNEEGVEVEVDLSSLKLPANTQVYQTVKTKSKTRGRKENKQADMVDSSKIFLCNYCSRRFKRQEHLKRHFRSLHTCEKPYDCPHCHKKFSRLDNLNLHLKTHKREGEDDDIPEIPEESMDTDMPESQQTNVV</sequence>
<feature type="region of interest" description="Disordered" evidence="8">
    <location>
        <begin position="913"/>
        <end position="942"/>
    </location>
</feature>
<keyword evidence="3" id="KW-0677">Repeat</keyword>
<keyword evidence="11" id="KW-1185">Reference proteome</keyword>
<organism evidence="10 11">
    <name type="scientific">Scheffersomyces spartinae</name>
    <dbReference type="NCBI Taxonomy" id="45513"/>
    <lineage>
        <taxon>Eukaryota</taxon>
        <taxon>Fungi</taxon>
        <taxon>Dikarya</taxon>
        <taxon>Ascomycota</taxon>
        <taxon>Saccharomycotina</taxon>
        <taxon>Pichiomycetes</taxon>
        <taxon>Debaryomycetaceae</taxon>
        <taxon>Scheffersomyces</taxon>
    </lineage>
</organism>
<evidence type="ECO:0000256" key="8">
    <source>
        <dbReference type="SAM" id="MobiDB-lite"/>
    </source>
</evidence>
<feature type="region of interest" description="Disordered" evidence="8">
    <location>
        <begin position="690"/>
        <end position="755"/>
    </location>
</feature>
<dbReference type="PROSITE" id="PS50157">
    <property type="entry name" value="ZINC_FINGER_C2H2_2"/>
    <property type="match status" value="2"/>
</dbReference>
<dbReference type="FunFam" id="3.30.160.60:FF:000110">
    <property type="entry name" value="Zinc finger protein-like"/>
    <property type="match status" value="1"/>
</dbReference>
<feature type="domain" description="C2H2-type" evidence="9">
    <location>
        <begin position="890"/>
        <end position="917"/>
    </location>
</feature>
<keyword evidence="5" id="KW-0862">Zinc</keyword>
<feature type="region of interest" description="Disordered" evidence="8">
    <location>
        <begin position="508"/>
        <end position="540"/>
    </location>
</feature>
<protein>
    <recommendedName>
        <fullName evidence="9">C2H2-type domain-containing protein</fullName>
    </recommendedName>
</protein>
<dbReference type="InterPro" id="IPR013087">
    <property type="entry name" value="Znf_C2H2_type"/>
</dbReference>
<feature type="compositionally biased region" description="Polar residues" evidence="8">
    <location>
        <begin position="744"/>
        <end position="755"/>
    </location>
</feature>
<feature type="compositionally biased region" description="Polar residues" evidence="8">
    <location>
        <begin position="690"/>
        <end position="730"/>
    </location>
</feature>
<dbReference type="Pfam" id="PF00096">
    <property type="entry name" value="zf-C2H2"/>
    <property type="match status" value="2"/>
</dbReference>
<dbReference type="GO" id="GO:0003700">
    <property type="term" value="F:DNA-binding transcription factor activity"/>
    <property type="evidence" value="ECO:0007669"/>
    <property type="project" value="TreeGrafter"/>
</dbReference>
<evidence type="ECO:0000256" key="1">
    <source>
        <dbReference type="ARBA" id="ARBA00004123"/>
    </source>
</evidence>
<comment type="caution">
    <text evidence="10">The sequence shown here is derived from an EMBL/GenBank/DDBJ whole genome shotgun (WGS) entry which is preliminary data.</text>
</comment>
<dbReference type="PANTHER" id="PTHR47427:SF2">
    <property type="entry name" value="C2H2-TYPE DOMAIN-CONTAINING PROTEIN"/>
    <property type="match status" value="1"/>
</dbReference>
<keyword evidence="6" id="KW-0539">Nucleus</keyword>
<dbReference type="SMART" id="SM00355">
    <property type="entry name" value="ZnF_C2H2"/>
    <property type="match status" value="2"/>
</dbReference>
<dbReference type="AlphaFoldDB" id="A0A9P7VB40"/>
<evidence type="ECO:0000256" key="4">
    <source>
        <dbReference type="ARBA" id="ARBA00022771"/>
    </source>
</evidence>
<feature type="domain" description="C2H2-type" evidence="9">
    <location>
        <begin position="861"/>
        <end position="889"/>
    </location>
</feature>
<evidence type="ECO:0000256" key="6">
    <source>
        <dbReference type="ARBA" id="ARBA00023242"/>
    </source>
</evidence>
<keyword evidence="4 7" id="KW-0863">Zinc-finger</keyword>
<feature type="compositionally biased region" description="Basic residues" evidence="8">
    <location>
        <begin position="588"/>
        <end position="597"/>
    </location>
</feature>
<feature type="compositionally biased region" description="Low complexity" evidence="8">
    <location>
        <begin position="627"/>
        <end position="638"/>
    </location>
</feature>
<feature type="region of interest" description="Disordered" evidence="8">
    <location>
        <begin position="573"/>
        <end position="666"/>
    </location>
</feature>
<dbReference type="GO" id="GO:1990527">
    <property type="term" value="C:Tec1p-Ste12p-Dig1p complex"/>
    <property type="evidence" value="ECO:0007669"/>
    <property type="project" value="TreeGrafter"/>
</dbReference>
<dbReference type="Proteomes" id="UP000790833">
    <property type="component" value="Unassembled WGS sequence"/>
</dbReference>
<evidence type="ECO:0000256" key="2">
    <source>
        <dbReference type="ARBA" id="ARBA00022723"/>
    </source>
</evidence>
<proteinExistence type="predicted"/>
<comment type="subcellular location">
    <subcellularLocation>
        <location evidence="1">Nucleus</location>
    </subcellularLocation>
</comment>
<dbReference type="PANTHER" id="PTHR47427">
    <property type="entry name" value="PROTEIN STE12"/>
    <property type="match status" value="1"/>
</dbReference>
<dbReference type="EMBL" id="JAHMUF010000006">
    <property type="protein sequence ID" value="KAG7194738.1"/>
    <property type="molecule type" value="Genomic_DNA"/>
</dbReference>
<feature type="compositionally biased region" description="Polar residues" evidence="8">
    <location>
        <begin position="475"/>
        <end position="486"/>
    </location>
</feature>
<dbReference type="Gene3D" id="3.30.160.60">
    <property type="entry name" value="Classic Zinc Finger"/>
    <property type="match status" value="2"/>
</dbReference>
<feature type="compositionally biased region" description="Acidic residues" evidence="8">
    <location>
        <begin position="917"/>
        <end position="933"/>
    </location>
</feature>
<keyword evidence="2" id="KW-0479">Metal-binding</keyword>
<dbReference type="RefSeq" id="XP_043050285.1">
    <property type="nucleotide sequence ID" value="XM_043195088.1"/>
</dbReference>
<reference evidence="10" key="1">
    <citation type="submission" date="2021-03" db="EMBL/GenBank/DDBJ databases">
        <authorList>
            <person name="Palmer J.M."/>
        </authorList>
    </citation>
    <scope>NUCLEOTIDE SEQUENCE</scope>
    <source>
        <strain evidence="10">ARV_011</strain>
    </source>
</reference>
<evidence type="ECO:0000256" key="3">
    <source>
        <dbReference type="ARBA" id="ARBA00022737"/>
    </source>
</evidence>
<dbReference type="SUPFAM" id="SSF57667">
    <property type="entry name" value="beta-beta-alpha zinc fingers"/>
    <property type="match status" value="1"/>
</dbReference>
<gene>
    <name evidence="10" type="ORF">KQ657_004417</name>
</gene>